<sequence length="415" mass="47333">MDYRLSYKRIPIAEALPVVVKSGGDFKFFSKIGFRSSLSFRNFSFPSQRGAKFCGAQHFGLNRGNKRVRTVVVAAASAESSYCEFRSVDTPLELTSSAGKFLSDILQNQRHLFNVAVKEQLDELAFDRDGAVGRMNLSVGSSESCLHRRIAELKECVCQIAIEDVMYMLVVHQFSKVEVPMVPRLSRCVRNGKLAVWPSKDKEFEAIHSDELLEMVREHVRTIIGWRGRFNMTDNWTTTQIHKLQLGRVYAASILYGYFLKSAYLRHRLELSLSLTHLDLPIGRGIRIPVTELQLHGSEDHVLFGRSAETISTSLYQRLGRHVDRHENLKSYVMKFDPETLQRCARLKSREAVNLIEKHSWALFGDGNTSSLEKDEVIVVTFSSLKRLVLEAVAFGSFLWDAERFVDSVYKLKEN</sequence>
<keyword evidence="1" id="KW-1185">Reference proteome</keyword>
<dbReference type="GeneID" id="104590798"/>
<dbReference type="RefSeq" id="XP_010247844.1">
    <property type="nucleotide sequence ID" value="XM_010249542.2"/>
</dbReference>
<dbReference type="OMA" id="ATIMYGY"/>
<reference evidence="2" key="1">
    <citation type="submission" date="2025-08" db="UniProtKB">
        <authorList>
            <consortium name="RefSeq"/>
        </authorList>
    </citation>
    <scope>IDENTIFICATION</scope>
</reference>
<dbReference type="AlphaFoldDB" id="A0A1U7ZHY8"/>
<protein>
    <submittedName>
        <fullName evidence="2">UV-B-induced protein At3g17800, chloroplastic-like</fullName>
    </submittedName>
</protein>
<evidence type="ECO:0000313" key="2">
    <source>
        <dbReference type="RefSeq" id="XP_010247844.1"/>
    </source>
</evidence>
<dbReference type="InterPro" id="IPR008479">
    <property type="entry name" value="DUF760"/>
</dbReference>
<dbReference type="eggNOG" id="ENOG502QPS7">
    <property type="taxonomic scope" value="Eukaryota"/>
</dbReference>
<proteinExistence type="predicted"/>
<dbReference type="Pfam" id="PF05542">
    <property type="entry name" value="DUF760"/>
    <property type="match status" value="2"/>
</dbReference>
<dbReference type="KEGG" id="nnu:104590798"/>
<dbReference type="PANTHER" id="PTHR31808:SF9">
    <property type="entry name" value="F21O3.2 PROTEIN"/>
    <property type="match status" value="1"/>
</dbReference>
<accession>A0A1U7ZHY8</accession>
<dbReference type="Proteomes" id="UP000189703">
    <property type="component" value="Unplaced"/>
</dbReference>
<organism evidence="1 2">
    <name type="scientific">Nelumbo nucifera</name>
    <name type="common">Sacred lotus</name>
    <dbReference type="NCBI Taxonomy" id="4432"/>
    <lineage>
        <taxon>Eukaryota</taxon>
        <taxon>Viridiplantae</taxon>
        <taxon>Streptophyta</taxon>
        <taxon>Embryophyta</taxon>
        <taxon>Tracheophyta</taxon>
        <taxon>Spermatophyta</taxon>
        <taxon>Magnoliopsida</taxon>
        <taxon>Proteales</taxon>
        <taxon>Nelumbonaceae</taxon>
        <taxon>Nelumbo</taxon>
    </lineage>
</organism>
<name>A0A1U7ZHY8_NELNU</name>
<dbReference type="InterPro" id="IPR038925">
    <property type="entry name" value="At3g17800-like"/>
</dbReference>
<gene>
    <name evidence="2" type="primary">LOC104590798</name>
</gene>
<dbReference type="OrthoDB" id="25131at2759"/>
<dbReference type="FunCoup" id="A0A1U7ZHY8">
    <property type="interactions" value="2571"/>
</dbReference>
<dbReference type="PANTHER" id="PTHR31808">
    <property type="entry name" value="EXPRESSED PROTEIN"/>
    <property type="match status" value="1"/>
</dbReference>
<evidence type="ECO:0000313" key="1">
    <source>
        <dbReference type="Proteomes" id="UP000189703"/>
    </source>
</evidence>